<keyword evidence="7 10" id="KW-0456">Lyase</keyword>
<evidence type="ECO:0000256" key="8">
    <source>
        <dbReference type="ARBA" id="ARBA00047838"/>
    </source>
</evidence>
<dbReference type="GO" id="GO:0016829">
    <property type="term" value="F:lyase activity"/>
    <property type="evidence" value="ECO:0007669"/>
    <property type="project" value="UniProtKB-KW"/>
</dbReference>
<evidence type="ECO:0000256" key="5">
    <source>
        <dbReference type="ARBA" id="ARBA00022962"/>
    </source>
</evidence>
<dbReference type="SUPFAM" id="SSF52317">
    <property type="entry name" value="Class I glutamine amidotransferase-like"/>
    <property type="match status" value="1"/>
</dbReference>
<sequence length="204" mass="22365">MITIADYGLGNIRAFVNIYKKLNIDVAVAQTAAELELASRIILPGVGAFDWAMARLNASGLRDTLDELVLGRKLPVFGVCVGMQMMCKRSDEGELPGLGWLDAEVVRFDVGEGSRQGLQLPHMGWNDVAPVATDSLFEGLDDWRCYFLHSYYVRPIDPAITLAQTNYGGLFTSAVRSGNVCATQFHPEKSHGWGVALLRNFAVN</sequence>
<dbReference type="HAMAP" id="MF_00278">
    <property type="entry name" value="HisH"/>
    <property type="match status" value="1"/>
</dbReference>
<dbReference type="EC" id="4.3.2.10" evidence="10"/>
<dbReference type="PIRSF" id="PIRSF000495">
    <property type="entry name" value="Amidotransf_hisH"/>
    <property type="match status" value="1"/>
</dbReference>
<evidence type="ECO:0000313" key="11">
    <source>
        <dbReference type="EMBL" id="RSY81960.1"/>
    </source>
</evidence>
<proteinExistence type="inferred from homology"/>
<dbReference type="GO" id="GO:0005737">
    <property type="term" value="C:cytoplasm"/>
    <property type="evidence" value="ECO:0007669"/>
    <property type="project" value="UniProtKB-SubCell"/>
</dbReference>
<dbReference type="UniPathway" id="UPA00031">
    <property type="reaction ID" value="UER00010"/>
</dbReference>
<dbReference type="PANTHER" id="PTHR42701:SF1">
    <property type="entry name" value="IMIDAZOLE GLYCEROL PHOSPHATE SYNTHASE SUBUNIT HISH"/>
    <property type="match status" value="1"/>
</dbReference>
<comment type="function">
    <text evidence="10">IGPS catalyzes the conversion of PRFAR and glutamine to IGP, AICAR and glutamate. The HisH subunit catalyzes the hydrolysis of glutamine to glutamate and ammonia as part of the synthesis of IGP and AICAR. The resulting ammonia molecule is channeled to the active site of HisF.</text>
</comment>
<dbReference type="GO" id="GO:0000107">
    <property type="term" value="F:imidazoleglycerol-phosphate synthase activity"/>
    <property type="evidence" value="ECO:0007669"/>
    <property type="project" value="UniProtKB-UniRule"/>
</dbReference>
<feature type="active site" evidence="10">
    <location>
        <position position="186"/>
    </location>
</feature>
<dbReference type="EC" id="3.5.1.2" evidence="10"/>
<organism evidence="11 12">
    <name type="scientific">Sphingomonas koreensis</name>
    <dbReference type="NCBI Taxonomy" id="93064"/>
    <lineage>
        <taxon>Bacteria</taxon>
        <taxon>Pseudomonadati</taxon>
        <taxon>Pseudomonadota</taxon>
        <taxon>Alphaproteobacteria</taxon>
        <taxon>Sphingomonadales</taxon>
        <taxon>Sphingomonadaceae</taxon>
        <taxon>Sphingomonas</taxon>
    </lineage>
</organism>
<keyword evidence="3 10" id="KW-0028">Amino-acid biosynthesis</keyword>
<dbReference type="Proteomes" id="UP000287746">
    <property type="component" value="Unassembled WGS sequence"/>
</dbReference>
<keyword evidence="5 10" id="KW-0315">Glutamine amidotransferase</keyword>
<dbReference type="AlphaFoldDB" id="A0A2M8WFV7"/>
<dbReference type="NCBIfam" id="TIGR01855">
    <property type="entry name" value="IMP_synth_hisH"/>
    <property type="match status" value="1"/>
</dbReference>
<comment type="subcellular location">
    <subcellularLocation>
        <location evidence="10">Cytoplasm</location>
    </subcellularLocation>
</comment>
<evidence type="ECO:0000256" key="9">
    <source>
        <dbReference type="ARBA" id="ARBA00049534"/>
    </source>
</evidence>
<evidence type="ECO:0000256" key="7">
    <source>
        <dbReference type="ARBA" id="ARBA00023239"/>
    </source>
</evidence>
<comment type="caution">
    <text evidence="11">The sequence shown here is derived from an EMBL/GenBank/DDBJ whole genome shotgun (WGS) entry which is preliminary data.</text>
</comment>
<evidence type="ECO:0000256" key="3">
    <source>
        <dbReference type="ARBA" id="ARBA00022605"/>
    </source>
</evidence>
<evidence type="ECO:0000313" key="12">
    <source>
        <dbReference type="Proteomes" id="UP000287746"/>
    </source>
</evidence>
<name>A0A2M8WFV7_9SPHN</name>
<dbReference type="CDD" id="cd01748">
    <property type="entry name" value="GATase1_IGP_Synthase"/>
    <property type="match status" value="1"/>
</dbReference>
<evidence type="ECO:0000256" key="10">
    <source>
        <dbReference type="HAMAP-Rule" id="MF_00278"/>
    </source>
</evidence>
<comment type="pathway">
    <text evidence="1 10">Amino-acid biosynthesis; L-histidine biosynthesis; L-histidine from 5-phospho-alpha-D-ribose 1-diphosphate: step 5/9.</text>
</comment>
<dbReference type="GO" id="GO:0000105">
    <property type="term" value="P:L-histidine biosynthetic process"/>
    <property type="evidence" value="ECO:0007669"/>
    <property type="project" value="UniProtKB-UniRule"/>
</dbReference>
<evidence type="ECO:0000256" key="4">
    <source>
        <dbReference type="ARBA" id="ARBA00022801"/>
    </source>
</evidence>
<comment type="catalytic activity">
    <reaction evidence="9 10">
        <text>L-glutamine + H2O = L-glutamate + NH4(+)</text>
        <dbReference type="Rhea" id="RHEA:15889"/>
        <dbReference type="ChEBI" id="CHEBI:15377"/>
        <dbReference type="ChEBI" id="CHEBI:28938"/>
        <dbReference type="ChEBI" id="CHEBI:29985"/>
        <dbReference type="ChEBI" id="CHEBI:58359"/>
        <dbReference type="EC" id="3.5.1.2"/>
    </reaction>
</comment>
<keyword evidence="10" id="KW-0963">Cytoplasm</keyword>
<dbReference type="InterPro" id="IPR017926">
    <property type="entry name" value="GATASE"/>
</dbReference>
<dbReference type="InterPro" id="IPR029062">
    <property type="entry name" value="Class_I_gatase-like"/>
</dbReference>
<comment type="subunit">
    <text evidence="2 10">Heterodimer of HisH and HisF.</text>
</comment>
<dbReference type="InterPro" id="IPR010139">
    <property type="entry name" value="Imidazole-glycPsynth_HisH"/>
</dbReference>
<keyword evidence="4 10" id="KW-0378">Hydrolase</keyword>
<dbReference type="Gene3D" id="3.40.50.880">
    <property type="match status" value="1"/>
</dbReference>
<reference evidence="11 12" key="1">
    <citation type="submission" date="2018-07" db="EMBL/GenBank/DDBJ databases">
        <title>Genomic and Epidemiologic Investigation of an Indolent Hospital Outbreak.</title>
        <authorList>
            <person name="Johnson R.C."/>
            <person name="Deming C."/>
            <person name="Conlan S."/>
            <person name="Zellmer C.J."/>
            <person name="Michelin A.V."/>
            <person name="Lee-Lin S."/>
            <person name="Thomas P.J."/>
            <person name="Park M."/>
            <person name="Weingarten R.A."/>
            <person name="Less J."/>
            <person name="Dekker J.P."/>
            <person name="Frank K.M."/>
            <person name="Musser K.A."/>
            <person name="Mcquiston J.R."/>
            <person name="Henderson D.K."/>
            <person name="Lau A.F."/>
            <person name="Palmore T.N."/>
            <person name="Segre J.A."/>
        </authorList>
    </citation>
    <scope>NUCLEOTIDE SEQUENCE [LARGE SCALE GENOMIC DNA]</scope>
    <source>
        <strain evidence="11 12">SK-CDC1_0717</strain>
    </source>
</reference>
<evidence type="ECO:0000256" key="2">
    <source>
        <dbReference type="ARBA" id="ARBA00011152"/>
    </source>
</evidence>
<dbReference type="EMBL" id="QQYZ01000013">
    <property type="protein sequence ID" value="RSY81960.1"/>
    <property type="molecule type" value="Genomic_DNA"/>
</dbReference>
<feature type="active site" description="Nucleophile" evidence="10">
    <location>
        <position position="80"/>
    </location>
</feature>
<dbReference type="RefSeq" id="WP_066573419.1">
    <property type="nucleotide sequence ID" value="NZ_PGEN01000001.1"/>
</dbReference>
<dbReference type="PANTHER" id="PTHR42701">
    <property type="entry name" value="IMIDAZOLE GLYCEROL PHOSPHATE SYNTHASE SUBUNIT HISH"/>
    <property type="match status" value="1"/>
</dbReference>
<comment type="catalytic activity">
    <reaction evidence="8 10">
        <text>5-[(5-phospho-1-deoxy-D-ribulos-1-ylimino)methylamino]-1-(5-phospho-beta-D-ribosyl)imidazole-4-carboxamide + L-glutamine = D-erythro-1-(imidazol-4-yl)glycerol 3-phosphate + 5-amino-1-(5-phospho-beta-D-ribosyl)imidazole-4-carboxamide + L-glutamate + H(+)</text>
        <dbReference type="Rhea" id="RHEA:24793"/>
        <dbReference type="ChEBI" id="CHEBI:15378"/>
        <dbReference type="ChEBI" id="CHEBI:29985"/>
        <dbReference type="ChEBI" id="CHEBI:58278"/>
        <dbReference type="ChEBI" id="CHEBI:58359"/>
        <dbReference type="ChEBI" id="CHEBI:58475"/>
        <dbReference type="ChEBI" id="CHEBI:58525"/>
        <dbReference type="EC" id="4.3.2.10"/>
    </reaction>
</comment>
<evidence type="ECO:0000256" key="6">
    <source>
        <dbReference type="ARBA" id="ARBA00023102"/>
    </source>
</evidence>
<gene>
    <name evidence="10" type="primary">hisH</name>
    <name evidence="11" type="ORF">DAH66_13890</name>
</gene>
<evidence type="ECO:0000256" key="1">
    <source>
        <dbReference type="ARBA" id="ARBA00005091"/>
    </source>
</evidence>
<protein>
    <recommendedName>
        <fullName evidence="10">Imidazole glycerol phosphate synthase subunit HisH</fullName>
        <ecNumber evidence="10">4.3.2.10</ecNumber>
    </recommendedName>
    <alternativeName>
        <fullName evidence="10">IGP synthase glutaminase subunit</fullName>
        <ecNumber evidence="10">3.5.1.2</ecNumber>
    </alternativeName>
    <alternativeName>
        <fullName evidence="10">IGP synthase subunit HisH</fullName>
    </alternativeName>
    <alternativeName>
        <fullName evidence="10">ImGP synthase subunit HisH</fullName>
        <shortName evidence="10">IGPS subunit HisH</shortName>
    </alternativeName>
</protein>
<keyword evidence="6 10" id="KW-0368">Histidine biosynthesis</keyword>
<dbReference type="PROSITE" id="PS51273">
    <property type="entry name" value="GATASE_TYPE_1"/>
    <property type="match status" value="1"/>
</dbReference>
<dbReference type="GO" id="GO:0004359">
    <property type="term" value="F:glutaminase activity"/>
    <property type="evidence" value="ECO:0007669"/>
    <property type="project" value="UniProtKB-EC"/>
</dbReference>
<feature type="active site" evidence="10">
    <location>
        <position position="188"/>
    </location>
</feature>
<dbReference type="Pfam" id="PF00117">
    <property type="entry name" value="GATase"/>
    <property type="match status" value="1"/>
</dbReference>
<accession>A0A2M8WFV7</accession>